<feature type="chain" id="PRO_5043509711" description="Lipoprotein" evidence="1">
    <location>
        <begin position="27"/>
        <end position="206"/>
    </location>
</feature>
<keyword evidence="1" id="KW-0732">Signal</keyword>
<feature type="signal peptide" evidence="1">
    <location>
        <begin position="1"/>
        <end position="26"/>
    </location>
</feature>
<accession>A0AAW4VTA8</accession>
<keyword evidence="3" id="KW-1185">Reference proteome</keyword>
<dbReference type="GeneID" id="98660976"/>
<proteinExistence type="predicted"/>
<dbReference type="PROSITE" id="PS51257">
    <property type="entry name" value="PROKAR_LIPOPROTEIN"/>
    <property type="match status" value="1"/>
</dbReference>
<dbReference type="RefSeq" id="WP_227600210.1">
    <property type="nucleotide sequence ID" value="NZ_JAJEPX010000005.1"/>
</dbReference>
<dbReference type="Proteomes" id="UP001298753">
    <property type="component" value="Unassembled WGS sequence"/>
</dbReference>
<organism evidence="2 3">
    <name type="scientific">Agathobaculum butyriciproducens</name>
    <dbReference type="NCBI Taxonomy" id="1628085"/>
    <lineage>
        <taxon>Bacteria</taxon>
        <taxon>Bacillati</taxon>
        <taxon>Bacillota</taxon>
        <taxon>Clostridia</taxon>
        <taxon>Eubacteriales</taxon>
        <taxon>Butyricicoccaceae</taxon>
        <taxon>Agathobaculum</taxon>
    </lineage>
</organism>
<evidence type="ECO:0000313" key="3">
    <source>
        <dbReference type="Proteomes" id="UP001298753"/>
    </source>
</evidence>
<evidence type="ECO:0000313" key="2">
    <source>
        <dbReference type="EMBL" id="MCC2176142.1"/>
    </source>
</evidence>
<reference evidence="2 3" key="1">
    <citation type="submission" date="2021-10" db="EMBL/GenBank/DDBJ databases">
        <title>Anaerobic single-cell dispensing facilitates the cultivation of human gut bacteria.</title>
        <authorList>
            <person name="Afrizal A."/>
        </authorList>
    </citation>
    <scope>NUCLEOTIDE SEQUENCE [LARGE SCALE GENOMIC DNA]</scope>
    <source>
        <strain evidence="2 3">CLA-AA-H270</strain>
    </source>
</reference>
<sequence>MKKLLAGTLTAALVLGLAGCVRSEDAAEKPVIYLYPEQETTVSVSLDYAGTLTATYPAYENGWTVTAEPDGTLYDENGNEYSYLFWEGENNTDYDFSKGFCVAGADTADFLREKLAEIGLTPREYNEFIVYWLPKMQDNPYNLISFQSERYTDTAKLDIDPTPDSVLRVFMAWKPLGRPQTIEPQTFTPFERNGFTVVEWGGCEVK</sequence>
<comment type="caution">
    <text evidence="2">The sequence shown here is derived from an EMBL/GenBank/DDBJ whole genome shotgun (WGS) entry which is preliminary data.</text>
</comment>
<protein>
    <recommendedName>
        <fullName evidence="4">Lipoprotein</fullName>
    </recommendedName>
</protein>
<gene>
    <name evidence="2" type="ORF">LKD22_03180</name>
</gene>
<dbReference type="AlphaFoldDB" id="A0AAW4VTA8"/>
<dbReference type="EMBL" id="JAJEPX010000005">
    <property type="protein sequence ID" value="MCC2176142.1"/>
    <property type="molecule type" value="Genomic_DNA"/>
</dbReference>
<evidence type="ECO:0000256" key="1">
    <source>
        <dbReference type="SAM" id="SignalP"/>
    </source>
</evidence>
<evidence type="ECO:0008006" key="4">
    <source>
        <dbReference type="Google" id="ProtNLM"/>
    </source>
</evidence>
<name>A0AAW4VTA8_9FIRM</name>